<evidence type="ECO:0000313" key="2">
    <source>
        <dbReference type="Proteomes" id="UP000509302"/>
    </source>
</evidence>
<dbReference type="RefSeq" id="WP_179242724.1">
    <property type="nucleotide sequence ID" value="NZ_CP058595.1"/>
</dbReference>
<organism evidence="1 2">
    <name type="scientific">Costertonia aggregata</name>
    <dbReference type="NCBI Taxonomy" id="343403"/>
    <lineage>
        <taxon>Bacteria</taxon>
        <taxon>Pseudomonadati</taxon>
        <taxon>Bacteroidota</taxon>
        <taxon>Flavobacteriia</taxon>
        <taxon>Flavobacteriales</taxon>
        <taxon>Flavobacteriaceae</taxon>
        <taxon>Costertonia</taxon>
    </lineage>
</organism>
<evidence type="ECO:0000313" key="1">
    <source>
        <dbReference type="EMBL" id="QLG46445.1"/>
    </source>
</evidence>
<reference evidence="1 2" key="1">
    <citation type="journal article" date="2006" name="Int. J. Syst. Evol. Microbiol.">
        <title>Costertonia aggregata gen. nov., sp. nov., a mesophilic marine bacterium of the family Flavobacteriaceae, isolated from a mature biofilm.</title>
        <authorList>
            <person name="Kwon K.K."/>
            <person name="Lee Y.K."/>
            <person name="Lee H.K."/>
        </authorList>
    </citation>
    <scope>NUCLEOTIDE SEQUENCE [LARGE SCALE GENOMIC DNA]</scope>
    <source>
        <strain evidence="1 2">KCCM 42265</strain>
    </source>
</reference>
<keyword evidence="1" id="KW-0176">Collagen</keyword>
<name>A0A7H9ATC0_9FLAO</name>
<dbReference type="PROSITE" id="PS51257">
    <property type="entry name" value="PROKAR_LIPOPROTEIN"/>
    <property type="match status" value="1"/>
</dbReference>
<protein>
    <submittedName>
        <fullName evidence="1">Collagen-like protein</fullName>
    </submittedName>
</protein>
<gene>
    <name evidence="1" type="ORF">HYG79_14170</name>
</gene>
<dbReference type="AlphaFoldDB" id="A0A7H9ATC0"/>
<proteinExistence type="predicted"/>
<sequence length="184" mass="19991">MKKAILVLGTFLTLFMVSCEGPVGPPGFDGRDGAPGLDGRDGEEATVFEVTEVNFEYLNDINSHVAAISFTALPSDAVLVYRFDGTTEINGNVENLWSLIPQSFFLPEGTIQYTYTHTPADVEILIDGNFDLSTLSADFTQDQIFRVVIIPGQFASSKSDKSNIVSVMNSLGLGEKDVKKITMP</sequence>
<dbReference type="Proteomes" id="UP000509302">
    <property type="component" value="Chromosome"/>
</dbReference>
<accession>A0A7H9ATC0</accession>
<dbReference type="KEGG" id="cagg:HYG79_14170"/>
<dbReference type="EMBL" id="CP058595">
    <property type="protein sequence ID" value="QLG46445.1"/>
    <property type="molecule type" value="Genomic_DNA"/>
</dbReference>
<keyword evidence="2" id="KW-1185">Reference proteome</keyword>